<dbReference type="InterPro" id="IPR036514">
    <property type="entry name" value="SGNH_hydro_sf"/>
</dbReference>
<feature type="domain" description="CCHC-type" evidence="2">
    <location>
        <begin position="620"/>
        <end position="636"/>
    </location>
</feature>
<gene>
    <name evidence="3" type="ORF">MCOR_48676</name>
</gene>
<dbReference type="CDD" id="cd00229">
    <property type="entry name" value="SGNH_hydrolase"/>
    <property type="match status" value="1"/>
</dbReference>
<sequence length="660" mass="76073">MSLDSTLSDTTCLDFNDTMLDAEIIFGANKKESKGKKSKQNTNSEPITHTQFCGFDDDENEIRKPCSVKFSVELKNVKFWLDAFRFKMGEYYAIEERIVQHGQQFVLQTNNIKYVTATVYNNGTILVQGLDSSENWKIKYFQTMQIYVDNKARHAYQQQSTSETEIKFLEIQDTSNEREHDDSFETIPKQIQISETLDNIETEIVHVRDSDKSIDFVDSHVSDQIFENNITSQLNEDVWHVSKQVKNLHEKLDQVCKIQDTNTQLLNQITNLKAALKLEQQETKLLKDEIVVQNIKIKNQEEEIITLKSEITKFGERPSFLKVSDSTKLPHPTYMTYSTVCQTSTPISSPIRRSPIHEKQQPKQKLKLRLNGQQQSGKNILVIGSSITKGIQTRILKQEVNINTDRGGTVQSIKRHISSIDLSPYTTLILQFGGNNVGNKISVQNFKDSFRSLLTMLNKENPSIRIIVGGLLPREGVDMMDHNQCLMDLCGEMEIDFINHVDSYVLRNGRLIPGVLYPDGVHLTKKGTSILIRNMNDVTPILANTYSENGRDKSDLNFGFQNHFQQRYSTNRNLYSQRATHEVHSKFESKSRQQNSPKSCFNCGETNHSHVSCRFKQRIRCYSCHEVGHKRKLCRKQYFTDTQGYRQPNGHVPFNYMYEN</sequence>
<evidence type="ECO:0000256" key="1">
    <source>
        <dbReference type="SAM" id="Coils"/>
    </source>
</evidence>
<feature type="coiled-coil region" evidence="1">
    <location>
        <begin position="262"/>
        <end position="317"/>
    </location>
</feature>
<reference evidence="3 4" key="1">
    <citation type="submission" date="2020-06" db="EMBL/GenBank/DDBJ databases">
        <authorList>
            <person name="Li R."/>
            <person name="Bekaert M."/>
        </authorList>
    </citation>
    <scope>NUCLEOTIDE SEQUENCE [LARGE SCALE GENOMIC DNA]</scope>
    <source>
        <strain evidence="4">wild</strain>
    </source>
</reference>
<dbReference type="OrthoDB" id="5982747at2759"/>
<dbReference type="SMART" id="SM00343">
    <property type="entry name" value="ZnF_C2HC"/>
    <property type="match status" value="2"/>
</dbReference>
<protein>
    <submittedName>
        <fullName evidence="3">CNBP</fullName>
    </submittedName>
</protein>
<evidence type="ECO:0000259" key="2">
    <source>
        <dbReference type="SMART" id="SM00343"/>
    </source>
</evidence>
<dbReference type="AlphaFoldDB" id="A0A6J8E6G5"/>
<dbReference type="GO" id="GO:0003676">
    <property type="term" value="F:nucleic acid binding"/>
    <property type="evidence" value="ECO:0007669"/>
    <property type="project" value="InterPro"/>
</dbReference>
<dbReference type="Proteomes" id="UP000507470">
    <property type="component" value="Unassembled WGS sequence"/>
</dbReference>
<dbReference type="SUPFAM" id="SSF52266">
    <property type="entry name" value="SGNH hydrolase"/>
    <property type="match status" value="1"/>
</dbReference>
<proteinExistence type="predicted"/>
<dbReference type="Gene3D" id="4.10.60.10">
    <property type="entry name" value="Zinc finger, CCHC-type"/>
    <property type="match status" value="1"/>
</dbReference>
<feature type="domain" description="CCHC-type" evidence="2">
    <location>
        <begin position="599"/>
        <end position="615"/>
    </location>
</feature>
<dbReference type="Gene3D" id="3.40.50.1110">
    <property type="entry name" value="SGNH hydrolase"/>
    <property type="match status" value="1"/>
</dbReference>
<keyword evidence="1" id="KW-0175">Coiled coil</keyword>
<keyword evidence="4" id="KW-1185">Reference proteome</keyword>
<evidence type="ECO:0000313" key="3">
    <source>
        <dbReference type="EMBL" id="CAC5416040.1"/>
    </source>
</evidence>
<dbReference type="InterPro" id="IPR001878">
    <property type="entry name" value="Znf_CCHC"/>
</dbReference>
<dbReference type="InterPro" id="IPR036875">
    <property type="entry name" value="Znf_CCHC_sf"/>
</dbReference>
<dbReference type="EMBL" id="CACVKT020008555">
    <property type="protein sequence ID" value="CAC5416040.1"/>
    <property type="molecule type" value="Genomic_DNA"/>
</dbReference>
<organism evidence="3 4">
    <name type="scientific">Mytilus coruscus</name>
    <name type="common">Sea mussel</name>
    <dbReference type="NCBI Taxonomy" id="42192"/>
    <lineage>
        <taxon>Eukaryota</taxon>
        <taxon>Metazoa</taxon>
        <taxon>Spiralia</taxon>
        <taxon>Lophotrochozoa</taxon>
        <taxon>Mollusca</taxon>
        <taxon>Bivalvia</taxon>
        <taxon>Autobranchia</taxon>
        <taxon>Pteriomorphia</taxon>
        <taxon>Mytilida</taxon>
        <taxon>Mytiloidea</taxon>
        <taxon>Mytilidae</taxon>
        <taxon>Mytilinae</taxon>
        <taxon>Mytilus</taxon>
    </lineage>
</organism>
<accession>A0A6J8E6G5</accession>
<dbReference type="GO" id="GO:0008270">
    <property type="term" value="F:zinc ion binding"/>
    <property type="evidence" value="ECO:0007669"/>
    <property type="project" value="InterPro"/>
</dbReference>
<dbReference type="SUPFAM" id="SSF57756">
    <property type="entry name" value="Retrovirus zinc finger-like domains"/>
    <property type="match status" value="1"/>
</dbReference>
<name>A0A6J8E6G5_MYTCO</name>
<evidence type="ECO:0000313" key="4">
    <source>
        <dbReference type="Proteomes" id="UP000507470"/>
    </source>
</evidence>